<proteinExistence type="predicted"/>
<dbReference type="Pfam" id="PF00551">
    <property type="entry name" value="Formyl_trans_N"/>
    <property type="match status" value="1"/>
</dbReference>
<protein>
    <recommendedName>
        <fullName evidence="2">Formyl transferase N-terminal domain-containing protein</fullName>
    </recommendedName>
</protein>
<organism evidence="3 4">
    <name type="scientific">Boletus edulis BED1</name>
    <dbReference type="NCBI Taxonomy" id="1328754"/>
    <lineage>
        <taxon>Eukaryota</taxon>
        <taxon>Fungi</taxon>
        <taxon>Dikarya</taxon>
        <taxon>Basidiomycota</taxon>
        <taxon>Agaricomycotina</taxon>
        <taxon>Agaricomycetes</taxon>
        <taxon>Agaricomycetidae</taxon>
        <taxon>Boletales</taxon>
        <taxon>Boletineae</taxon>
        <taxon>Boletaceae</taxon>
        <taxon>Boletoideae</taxon>
        <taxon>Boletus</taxon>
    </lineage>
</organism>
<name>A0AAD4G6P4_BOLED</name>
<gene>
    <name evidence="3" type="ORF">L210DRAFT_3576779</name>
</gene>
<feature type="region of interest" description="Disordered" evidence="1">
    <location>
        <begin position="1"/>
        <end position="37"/>
    </location>
</feature>
<evidence type="ECO:0000256" key="1">
    <source>
        <dbReference type="SAM" id="MobiDB-lite"/>
    </source>
</evidence>
<reference evidence="3" key="2">
    <citation type="journal article" date="2020" name="Nat. Commun.">
        <title>Large-scale genome sequencing of mycorrhizal fungi provides insights into the early evolution of symbiotic traits.</title>
        <authorList>
            <person name="Miyauchi S."/>
            <person name="Kiss E."/>
            <person name="Kuo A."/>
            <person name="Drula E."/>
            <person name="Kohler A."/>
            <person name="Sanchez-Garcia M."/>
            <person name="Morin E."/>
            <person name="Andreopoulos B."/>
            <person name="Barry K.W."/>
            <person name="Bonito G."/>
            <person name="Buee M."/>
            <person name="Carver A."/>
            <person name="Chen C."/>
            <person name="Cichocki N."/>
            <person name="Clum A."/>
            <person name="Culley D."/>
            <person name="Crous P.W."/>
            <person name="Fauchery L."/>
            <person name="Girlanda M."/>
            <person name="Hayes R.D."/>
            <person name="Keri Z."/>
            <person name="LaButti K."/>
            <person name="Lipzen A."/>
            <person name="Lombard V."/>
            <person name="Magnuson J."/>
            <person name="Maillard F."/>
            <person name="Murat C."/>
            <person name="Nolan M."/>
            <person name="Ohm R.A."/>
            <person name="Pangilinan J."/>
            <person name="Pereira M.F."/>
            <person name="Perotto S."/>
            <person name="Peter M."/>
            <person name="Pfister S."/>
            <person name="Riley R."/>
            <person name="Sitrit Y."/>
            <person name="Stielow J.B."/>
            <person name="Szollosi G."/>
            <person name="Zifcakova L."/>
            <person name="Stursova M."/>
            <person name="Spatafora J.W."/>
            <person name="Tedersoo L."/>
            <person name="Vaario L.M."/>
            <person name="Yamada A."/>
            <person name="Yan M."/>
            <person name="Wang P."/>
            <person name="Xu J."/>
            <person name="Bruns T."/>
            <person name="Baldrian P."/>
            <person name="Vilgalys R."/>
            <person name="Dunand C."/>
            <person name="Henrissat B."/>
            <person name="Grigoriev I.V."/>
            <person name="Hibbett D."/>
            <person name="Nagy L.G."/>
            <person name="Martin F.M."/>
        </authorList>
    </citation>
    <scope>NUCLEOTIDE SEQUENCE</scope>
    <source>
        <strain evidence="3">BED1</strain>
    </source>
</reference>
<evidence type="ECO:0000259" key="2">
    <source>
        <dbReference type="Pfam" id="PF00551"/>
    </source>
</evidence>
<evidence type="ECO:0000313" key="4">
    <source>
        <dbReference type="Proteomes" id="UP001194468"/>
    </source>
</evidence>
<keyword evidence="4" id="KW-1185">Reference proteome</keyword>
<dbReference type="Gene3D" id="3.40.50.170">
    <property type="entry name" value="Formyl transferase, N-terminal domain"/>
    <property type="match status" value="1"/>
</dbReference>
<feature type="compositionally biased region" description="Basic and acidic residues" evidence="1">
    <location>
        <begin position="27"/>
        <end position="37"/>
    </location>
</feature>
<evidence type="ECO:0000313" key="3">
    <source>
        <dbReference type="EMBL" id="KAF8419392.1"/>
    </source>
</evidence>
<accession>A0AAD4G6P4</accession>
<dbReference type="InterPro" id="IPR036477">
    <property type="entry name" value="Formyl_transf_N_sf"/>
</dbReference>
<dbReference type="EMBL" id="WHUW01000176">
    <property type="protein sequence ID" value="KAF8419392.1"/>
    <property type="molecule type" value="Genomic_DNA"/>
</dbReference>
<dbReference type="Proteomes" id="UP001194468">
    <property type="component" value="Unassembled WGS sequence"/>
</dbReference>
<sequence>MFRTLGTTLLEPRGGFPPASNQGSYSPEDHSHPTDGAVRCRSETSISYAIQEWNNLWWITCRDIQFPVPRPFTRVHMSGTNLQALIDACNTPRLPHAQIVLVLSNRKAAYGLTRATTANPPIPTV</sequence>
<dbReference type="SUPFAM" id="SSF53328">
    <property type="entry name" value="Formyltransferase"/>
    <property type="match status" value="1"/>
</dbReference>
<dbReference type="AlphaFoldDB" id="A0AAD4G6P4"/>
<feature type="domain" description="Formyl transferase N-terminal" evidence="2">
    <location>
        <begin position="78"/>
        <end position="124"/>
    </location>
</feature>
<reference evidence="3" key="1">
    <citation type="submission" date="2019-10" db="EMBL/GenBank/DDBJ databases">
        <authorList>
            <consortium name="DOE Joint Genome Institute"/>
            <person name="Kuo A."/>
            <person name="Miyauchi S."/>
            <person name="Kiss E."/>
            <person name="Drula E."/>
            <person name="Kohler A."/>
            <person name="Sanchez-Garcia M."/>
            <person name="Andreopoulos B."/>
            <person name="Barry K.W."/>
            <person name="Bonito G."/>
            <person name="Buee M."/>
            <person name="Carver A."/>
            <person name="Chen C."/>
            <person name="Cichocki N."/>
            <person name="Clum A."/>
            <person name="Culley D."/>
            <person name="Crous P.W."/>
            <person name="Fauchery L."/>
            <person name="Girlanda M."/>
            <person name="Hayes R."/>
            <person name="Keri Z."/>
            <person name="LaButti K."/>
            <person name="Lipzen A."/>
            <person name="Lombard V."/>
            <person name="Magnuson J."/>
            <person name="Maillard F."/>
            <person name="Morin E."/>
            <person name="Murat C."/>
            <person name="Nolan M."/>
            <person name="Ohm R."/>
            <person name="Pangilinan J."/>
            <person name="Pereira M."/>
            <person name="Perotto S."/>
            <person name="Peter M."/>
            <person name="Riley R."/>
            <person name="Sitrit Y."/>
            <person name="Stielow B."/>
            <person name="Szollosi G."/>
            <person name="Zifcakova L."/>
            <person name="Stursova M."/>
            <person name="Spatafora J.W."/>
            <person name="Tedersoo L."/>
            <person name="Vaario L.-M."/>
            <person name="Yamada A."/>
            <person name="Yan M."/>
            <person name="Wang P."/>
            <person name="Xu J."/>
            <person name="Bruns T."/>
            <person name="Baldrian P."/>
            <person name="Vilgalys R."/>
            <person name="Henrissat B."/>
            <person name="Grigoriev I.V."/>
            <person name="Hibbett D."/>
            <person name="Nagy L.G."/>
            <person name="Martin F.M."/>
        </authorList>
    </citation>
    <scope>NUCLEOTIDE SEQUENCE</scope>
    <source>
        <strain evidence="3">BED1</strain>
    </source>
</reference>
<comment type="caution">
    <text evidence="3">The sequence shown here is derived from an EMBL/GenBank/DDBJ whole genome shotgun (WGS) entry which is preliminary data.</text>
</comment>
<dbReference type="InterPro" id="IPR002376">
    <property type="entry name" value="Formyl_transf_N"/>
</dbReference>